<feature type="region of interest" description="Disordered" evidence="1">
    <location>
        <begin position="24"/>
        <end position="52"/>
    </location>
</feature>
<dbReference type="Proteomes" id="UP001652660">
    <property type="component" value="Chromosome 11c"/>
</dbReference>
<reference evidence="3" key="2">
    <citation type="submission" date="2025-08" db="UniProtKB">
        <authorList>
            <consortium name="RefSeq"/>
        </authorList>
    </citation>
    <scope>IDENTIFICATION</scope>
    <source>
        <tissue evidence="3">Leaves</tissue>
    </source>
</reference>
<dbReference type="RefSeq" id="XP_027096573.1">
    <property type="nucleotide sequence ID" value="XM_027240772.2"/>
</dbReference>
<name>A0A6P6V156_COFAR</name>
<gene>
    <name evidence="3" type="primary">LOC113716444</name>
</gene>
<evidence type="ECO:0000313" key="3">
    <source>
        <dbReference type="RefSeq" id="XP_027096573.1"/>
    </source>
</evidence>
<reference evidence="2" key="1">
    <citation type="journal article" date="2025" name="Foods">
        <title>Unveiling the Microbial Signatures of Arabica Coffee Cherries: Insights into Ripeness Specific Diversity, Functional Traits, and Implications for Quality and Safety.</title>
        <authorList>
            <consortium name="RefSeq"/>
            <person name="Tenea G.N."/>
            <person name="Cifuentes V."/>
            <person name="Reyes P."/>
            <person name="Cevallos-Vallejos M."/>
        </authorList>
    </citation>
    <scope>NUCLEOTIDE SEQUENCE [LARGE SCALE GENOMIC DNA]</scope>
</reference>
<feature type="region of interest" description="Disordered" evidence="1">
    <location>
        <begin position="147"/>
        <end position="172"/>
    </location>
</feature>
<dbReference type="GeneID" id="113716444"/>
<evidence type="ECO:0000256" key="1">
    <source>
        <dbReference type="SAM" id="MobiDB-lite"/>
    </source>
</evidence>
<accession>A0A6P6V156</accession>
<organism evidence="2 3">
    <name type="scientific">Coffea arabica</name>
    <name type="common">Arabian coffee</name>
    <dbReference type="NCBI Taxonomy" id="13443"/>
    <lineage>
        <taxon>Eukaryota</taxon>
        <taxon>Viridiplantae</taxon>
        <taxon>Streptophyta</taxon>
        <taxon>Embryophyta</taxon>
        <taxon>Tracheophyta</taxon>
        <taxon>Spermatophyta</taxon>
        <taxon>Magnoliopsida</taxon>
        <taxon>eudicotyledons</taxon>
        <taxon>Gunneridae</taxon>
        <taxon>Pentapetalae</taxon>
        <taxon>asterids</taxon>
        <taxon>lamiids</taxon>
        <taxon>Gentianales</taxon>
        <taxon>Rubiaceae</taxon>
        <taxon>Ixoroideae</taxon>
        <taxon>Gardenieae complex</taxon>
        <taxon>Bertiereae - Coffeeae clade</taxon>
        <taxon>Coffeeae</taxon>
        <taxon>Coffea</taxon>
    </lineage>
</organism>
<protein>
    <submittedName>
        <fullName evidence="3">Uncharacterized protein isoform X1</fullName>
    </submittedName>
</protein>
<proteinExistence type="predicted"/>
<feature type="compositionally biased region" description="Pro residues" evidence="1">
    <location>
        <begin position="36"/>
        <end position="50"/>
    </location>
</feature>
<keyword evidence="2" id="KW-1185">Reference proteome</keyword>
<dbReference type="AlphaFoldDB" id="A0A6P6V156"/>
<evidence type="ECO:0000313" key="2">
    <source>
        <dbReference type="Proteomes" id="UP001652660"/>
    </source>
</evidence>
<feature type="compositionally biased region" description="Pro residues" evidence="1">
    <location>
        <begin position="147"/>
        <end position="160"/>
    </location>
</feature>
<sequence length="207" mass="22845">MKYSFNLLRKCAKKFSSKIRMAKSCASKNHKAKAAPPSPPPTPRAAPPSPSHEEEVHVQVQIHHGEHELCRGGDCNCLGEFVGKLWTIPGMKSVGVFNVAKPGDRIDVEELFDKIEKIPELESIEVVSMGNSGDHMDDERMLLPPSMPLVAPPSLVSPPPSKEDDQPEDGPVDCDRLGEFIDKLWTIPGMHNIETFNLDKSGFQIRG</sequence>